<dbReference type="AlphaFoldDB" id="A0A0D2A558"/>
<dbReference type="PANTHER" id="PTHR10281:SF115">
    <property type="entry name" value="BINDING PROTEIN, PUTATIVE (AFU_ORTHOLOGUE AFUA_4G06240)-RELATED"/>
    <property type="match status" value="1"/>
</dbReference>
<evidence type="ECO:0000256" key="1">
    <source>
        <dbReference type="ARBA" id="ARBA00038357"/>
    </source>
</evidence>
<dbReference type="FunFam" id="3.10.120.10:FF:000003">
    <property type="entry name" value="membrane-associated progesterone receptor component 1"/>
    <property type="match status" value="1"/>
</dbReference>
<feature type="region of interest" description="Disordered" evidence="2">
    <location>
        <begin position="1"/>
        <end position="32"/>
    </location>
</feature>
<dbReference type="GO" id="GO:0016020">
    <property type="term" value="C:membrane"/>
    <property type="evidence" value="ECO:0007669"/>
    <property type="project" value="TreeGrafter"/>
</dbReference>
<dbReference type="InterPro" id="IPR050577">
    <property type="entry name" value="MAPR/NEUFC/NENF-like"/>
</dbReference>
<protein>
    <recommendedName>
        <fullName evidence="3">Cytochrome b5 heme-binding domain-containing protein</fullName>
    </recommendedName>
</protein>
<evidence type="ECO:0000313" key="5">
    <source>
        <dbReference type="Proteomes" id="UP000054302"/>
    </source>
</evidence>
<dbReference type="GO" id="GO:0020037">
    <property type="term" value="F:heme binding"/>
    <property type="evidence" value="ECO:0007669"/>
    <property type="project" value="UniProtKB-ARBA"/>
</dbReference>
<dbReference type="InterPro" id="IPR036400">
    <property type="entry name" value="Cyt_B5-like_heme/steroid_sf"/>
</dbReference>
<dbReference type="GeneID" id="27323125"/>
<dbReference type="SUPFAM" id="SSF55856">
    <property type="entry name" value="Cytochrome b5-like heme/steroid binding domain"/>
    <property type="match status" value="1"/>
</dbReference>
<dbReference type="SMART" id="SM01117">
    <property type="entry name" value="Cyt-b5"/>
    <property type="match status" value="1"/>
</dbReference>
<dbReference type="GO" id="GO:0005783">
    <property type="term" value="C:endoplasmic reticulum"/>
    <property type="evidence" value="ECO:0007669"/>
    <property type="project" value="TreeGrafter"/>
</dbReference>
<evidence type="ECO:0000259" key="3">
    <source>
        <dbReference type="SMART" id="SM01117"/>
    </source>
</evidence>
<organism evidence="4 5">
    <name type="scientific">Exophiala mesophila</name>
    <name type="common">Black yeast-like fungus</name>
    <dbReference type="NCBI Taxonomy" id="212818"/>
    <lineage>
        <taxon>Eukaryota</taxon>
        <taxon>Fungi</taxon>
        <taxon>Dikarya</taxon>
        <taxon>Ascomycota</taxon>
        <taxon>Pezizomycotina</taxon>
        <taxon>Eurotiomycetes</taxon>
        <taxon>Chaetothyriomycetidae</taxon>
        <taxon>Chaetothyriales</taxon>
        <taxon>Herpotrichiellaceae</taxon>
        <taxon>Exophiala</taxon>
    </lineage>
</organism>
<dbReference type="RefSeq" id="XP_016225712.1">
    <property type="nucleotide sequence ID" value="XM_016369924.1"/>
</dbReference>
<dbReference type="Gene3D" id="3.10.120.10">
    <property type="entry name" value="Cytochrome b5-like heme/steroid binding domain"/>
    <property type="match status" value="1"/>
</dbReference>
<dbReference type="VEuPathDB" id="FungiDB:PV10_05280"/>
<accession>A0A0D2A558</accession>
<proteinExistence type="inferred from homology"/>
<dbReference type="OrthoDB" id="899at2759"/>
<dbReference type="HOGENOM" id="CLU_042860_3_2_1"/>
<dbReference type="OMA" id="CCESLIR"/>
<evidence type="ECO:0000313" key="4">
    <source>
        <dbReference type="EMBL" id="KIV94138.1"/>
    </source>
</evidence>
<dbReference type="STRING" id="212818.A0A0D2A558"/>
<dbReference type="EMBL" id="KN847522">
    <property type="protein sequence ID" value="KIV94138.1"/>
    <property type="molecule type" value="Genomic_DNA"/>
</dbReference>
<sequence length="155" mass="17767">MSLPDPTKPRHYYRELSSSSIRTPSQLDDPKDDHITYEDLGNCDGTDPFKPTLVAIKGIVFDVSRNPAYGPNGPYHVYAGKDPSRALATSSLRPEDCVPEWHDLEDQYKTVLNEWYTFFTNRYKVVGKVRHFGIDGRELQGSFEFYRAIPSYVVE</sequence>
<dbReference type="InterPro" id="IPR001199">
    <property type="entry name" value="Cyt_B5-like_heme/steroid-bd"/>
</dbReference>
<feature type="domain" description="Cytochrome b5 heme-binding" evidence="3">
    <location>
        <begin position="35"/>
        <end position="130"/>
    </location>
</feature>
<keyword evidence="5" id="KW-1185">Reference proteome</keyword>
<dbReference type="Proteomes" id="UP000054302">
    <property type="component" value="Unassembled WGS sequence"/>
</dbReference>
<feature type="compositionally biased region" description="Polar residues" evidence="2">
    <location>
        <begin position="16"/>
        <end position="26"/>
    </location>
</feature>
<name>A0A0D2A558_EXOME</name>
<evidence type="ECO:0000256" key="2">
    <source>
        <dbReference type="SAM" id="MobiDB-lite"/>
    </source>
</evidence>
<comment type="similarity">
    <text evidence="1">Belongs to the cytochrome b5 family. MAPR subfamily.</text>
</comment>
<gene>
    <name evidence="4" type="ORF">PV10_05280</name>
</gene>
<reference evidence="4 5" key="1">
    <citation type="submission" date="2015-01" db="EMBL/GenBank/DDBJ databases">
        <title>The Genome Sequence of Exophiala mesophila CBS40295.</title>
        <authorList>
            <consortium name="The Broad Institute Genomics Platform"/>
            <person name="Cuomo C."/>
            <person name="de Hoog S."/>
            <person name="Gorbushina A."/>
            <person name="Stielow B."/>
            <person name="Teixiera M."/>
            <person name="Abouelleil A."/>
            <person name="Chapman S.B."/>
            <person name="Priest M."/>
            <person name="Young S.K."/>
            <person name="Wortman J."/>
            <person name="Nusbaum C."/>
            <person name="Birren B."/>
        </authorList>
    </citation>
    <scope>NUCLEOTIDE SEQUENCE [LARGE SCALE GENOMIC DNA]</scope>
    <source>
        <strain evidence="4 5">CBS 40295</strain>
    </source>
</reference>
<dbReference type="PANTHER" id="PTHR10281">
    <property type="entry name" value="MEMBRANE-ASSOCIATED PROGESTERONE RECEPTOR COMPONENT-RELATED"/>
    <property type="match status" value="1"/>
</dbReference>